<reference evidence="2 3" key="1">
    <citation type="submission" date="2021-10" db="EMBL/GenBank/DDBJ databases">
        <title>Anaerobic single-cell dispensing facilitates the cultivation of human gut bacteria.</title>
        <authorList>
            <person name="Afrizal A."/>
        </authorList>
    </citation>
    <scope>NUCLEOTIDE SEQUENCE [LARGE SCALE GENOMIC DNA]</scope>
    <source>
        <strain evidence="2 3">CLA-AA-H246</strain>
    </source>
</reference>
<keyword evidence="1" id="KW-0472">Membrane</keyword>
<proteinExistence type="predicted"/>
<evidence type="ECO:0000313" key="3">
    <source>
        <dbReference type="Proteomes" id="UP001299235"/>
    </source>
</evidence>
<dbReference type="Proteomes" id="UP001299235">
    <property type="component" value="Unassembled WGS sequence"/>
</dbReference>
<feature type="transmembrane region" description="Helical" evidence="1">
    <location>
        <begin position="12"/>
        <end position="43"/>
    </location>
</feature>
<sequence length="45" mass="5270">MKRIIGYTVFWIAFGMTIAFFMPNVFVSVLFIFGLLLLGYFMFCC</sequence>
<evidence type="ECO:0000313" key="2">
    <source>
        <dbReference type="EMBL" id="MCC2148856.1"/>
    </source>
</evidence>
<keyword evidence="3" id="KW-1185">Reference proteome</keyword>
<evidence type="ECO:0008006" key="4">
    <source>
        <dbReference type="Google" id="ProtNLM"/>
    </source>
</evidence>
<keyword evidence="1" id="KW-0812">Transmembrane</keyword>
<name>A0ABS8EUH9_9FIRM</name>
<accession>A0ABS8EUH9</accession>
<protein>
    <recommendedName>
        <fullName evidence="4">NADH dehydrogenase subunit 6</fullName>
    </recommendedName>
</protein>
<gene>
    <name evidence="2" type="ORF">LKD42_06265</name>
</gene>
<comment type="caution">
    <text evidence="2">The sequence shown here is derived from an EMBL/GenBank/DDBJ whole genome shotgun (WGS) entry which is preliminary data.</text>
</comment>
<dbReference type="EMBL" id="JAJEQE010000015">
    <property type="protein sequence ID" value="MCC2148856.1"/>
    <property type="molecule type" value="Genomic_DNA"/>
</dbReference>
<organism evidence="2 3">
    <name type="scientific">Hominisplanchenecus faecis</name>
    <dbReference type="NCBI Taxonomy" id="2885351"/>
    <lineage>
        <taxon>Bacteria</taxon>
        <taxon>Bacillati</taxon>
        <taxon>Bacillota</taxon>
        <taxon>Clostridia</taxon>
        <taxon>Lachnospirales</taxon>
        <taxon>Lachnospiraceae</taxon>
        <taxon>Hominisplanchenecus</taxon>
    </lineage>
</organism>
<keyword evidence="1" id="KW-1133">Transmembrane helix</keyword>
<evidence type="ECO:0000256" key="1">
    <source>
        <dbReference type="SAM" id="Phobius"/>
    </source>
</evidence>